<dbReference type="GO" id="GO:0003677">
    <property type="term" value="F:DNA binding"/>
    <property type="evidence" value="ECO:0007669"/>
    <property type="project" value="UniProtKB-KW"/>
</dbReference>
<gene>
    <name evidence="6" type="ORF">OLEA9_A061638</name>
</gene>
<evidence type="ECO:0000256" key="4">
    <source>
        <dbReference type="ARBA" id="ARBA00023242"/>
    </source>
</evidence>
<dbReference type="Gene3D" id="2.170.150.80">
    <property type="entry name" value="NAC domain"/>
    <property type="match status" value="1"/>
</dbReference>
<dbReference type="Gramene" id="OE9A061638T1">
    <property type="protein sequence ID" value="OE9A061638C1"/>
    <property type="gene ID" value="OE9A061638"/>
</dbReference>
<accession>A0A8S0Q451</accession>
<dbReference type="InterPro" id="IPR036093">
    <property type="entry name" value="NAC_dom_sf"/>
</dbReference>
<evidence type="ECO:0000259" key="5">
    <source>
        <dbReference type="PROSITE" id="PS51005"/>
    </source>
</evidence>
<keyword evidence="1" id="KW-0805">Transcription regulation</keyword>
<dbReference type="OrthoDB" id="1727057at2759"/>
<dbReference type="Pfam" id="PF02365">
    <property type="entry name" value="NAM"/>
    <property type="match status" value="1"/>
</dbReference>
<proteinExistence type="predicted"/>
<sequence>MESNPIQTETAALTSLIHNIIPTTSSPDDSYDDYFSRLTDDEYFGSLPPGFRFVPSEDELIHEYLNKKIRNEMLPRNKINVLNLYEFNPDQLATYTPARENEWYFFTPRKRKYKNGHRPNRGADKGYWKATGADRQIKRNGEIIGYQKALVFYEGKPPNGTKTSWIMQEYRVNNPPPLQQKGADDMRLDDWVLCKVYNKEGILNATQKRVRISKNQIQEPNNTTDQAAAMQEKTDHTLVVHSAPPYNIRNYQIPHNLVYPDVQVVPKYGSANMCSNLEPITTVLPMSSLVPDHSRCVPVSMEQHHEISRIPTMDSDEFLDLESLMNLENEPYDYTLLF</sequence>
<dbReference type="GO" id="GO:0006355">
    <property type="term" value="P:regulation of DNA-templated transcription"/>
    <property type="evidence" value="ECO:0007669"/>
    <property type="project" value="InterPro"/>
</dbReference>
<keyword evidence="7" id="KW-1185">Reference proteome</keyword>
<keyword evidence="4" id="KW-0539">Nucleus</keyword>
<evidence type="ECO:0000313" key="6">
    <source>
        <dbReference type="EMBL" id="CAA2961092.1"/>
    </source>
</evidence>
<evidence type="ECO:0000256" key="3">
    <source>
        <dbReference type="ARBA" id="ARBA00023163"/>
    </source>
</evidence>
<dbReference type="SUPFAM" id="SSF101941">
    <property type="entry name" value="NAC domain"/>
    <property type="match status" value="1"/>
</dbReference>
<dbReference type="PROSITE" id="PS51005">
    <property type="entry name" value="NAC"/>
    <property type="match status" value="1"/>
</dbReference>
<reference evidence="6 7" key="1">
    <citation type="submission" date="2019-12" db="EMBL/GenBank/DDBJ databases">
        <authorList>
            <person name="Alioto T."/>
            <person name="Alioto T."/>
            <person name="Gomez Garrido J."/>
        </authorList>
    </citation>
    <scope>NUCLEOTIDE SEQUENCE [LARGE SCALE GENOMIC DNA]</scope>
</reference>
<dbReference type="EMBL" id="CACTIH010000496">
    <property type="protein sequence ID" value="CAA2961092.1"/>
    <property type="molecule type" value="Genomic_DNA"/>
</dbReference>
<comment type="caution">
    <text evidence="6">The sequence shown here is derived from an EMBL/GenBank/DDBJ whole genome shotgun (WGS) entry which is preliminary data.</text>
</comment>
<name>A0A8S0Q451_OLEEU</name>
<evidence type="ECO:0000313" key="7">
    <source>
        <dbReference type="Proteomes" id="UP000594638"/>
    </source>
</evidence>
<dbReference type="InterPro" id="IPR003441">
    <property type="entry name" value="NAC-dom"/>
</dbReference>
<dbReference type="AlphaFoldDB" id="A0A8S0Q451"/>
<feature type="domain" description="NAC" evidence="5">
    <location>
        <begin position="47"/>
        <end position="199"/>
    </location>
</feature>
<keyword evidence="2" id="KW-0238">DNA-binding</keyword>
<keyword evidence="3" id="KW-0804">Transcription</keyword>
<dbReference type="PANTHER" id="PTHR31719:SF94">
    <property type="entry name" value="PROTEIN ATAF2"/>
    <property type="match status" value="1"/>
</dbReference>
<evidence type="ECO:0000256" key="1">
    <source>
        <dbReference type="ARBA" id="ARBA00023015"/>
    </source>
</evidence>
<organism evidence="6 7">
    <name type="scientific">Olea europaea subsp. europaea</name>
    <dbReference type="NCBI Taxonomy" id="158383"/>
    <lineage>
        <taxon>Eukaryota</taxon>
        <taxon>Viridiplantae</taxon>
        <taxon>Streptophyta</taxon>
        <taxon>Embryophyta</taxon>
        <taxon>Tracheophyta</taxon>
        <taxon>Spermatophyta</taxon>
        <taxon>Magnoliopsida</taxon>
        <taxon>eudicotyledons</taxon>
        <taxon>Gunneridae</taxon>
        <taxon>Pentapetalae</taxon>
        <taxon>asterids</taxon>
        <taxon>lamiids</taxon>
        <taxon>Lamiales</taxon>
        <taxon>Oleaceae</taxon>
        <taxon>Oleeae</taxon>
        <taxon>Olea</taxon>
    </lineage>
</organism>
<dbReference type="PANTHER" id="PTHR31719">
    <property type="entry name" value="NAC TRANSCRIPTION FACTOR 56"/>
    <property type="match status" value="1"/>
</dbReference>
<protein>
    <submittedName>
        <fullName evidence="6">NAC transcription factor ONAC010-like</fullName>
    </submittedName>
</protein>
<evidence type="ECO:0000256" key="2">
    <source>
        <dbReference type="ARBA" id="ARBA00023125"/>
    </source>
</evidence>
<dbReference type="Proteomes" id="UP000594638">
    <property type="component" value="Unassembled WGS sequence"/>
</dbReference>